<dbReference type="STRING" id="113562.SAMN04489716_7976"/>
<organism evidence="1 2">
    <name type="scientific">Actinoplanes derwentensis</name>
    <dbReference type="NCBI Taxonomy" id="113562"/>
    <lineage>
        <taxon>Bacteria</taxon>
        <taxon>Bacillati</taxon>
        <taxon>Actinomycetota</taxon>
        <taxon>Actinomycetes</taxon>
        <taxon>Micromonosporales</taxon>
        <taxon>Micromonosporaceae</taxon>
        <taxon>Actinoplanes</taxon>
    </lineage>
</organism>
<dbReference type="EMBL" id="LT629758">
    <property type="protein sequence ID" value="SDT77483.1"/>
    <property type="molecule type" value="Genomic_DNA"/>
</dbReference>
<proteinExistence type="predicted"/>
<sequence length="348" mass="38544">MYYTSAHVFNANPGGGTHSRQTVIVLIALARYIGAMGIKQVRALTTTLPSVTWIPLVRAHSERADEMTAGHRARRSTGEKHAIEDFLYDYYGTRPALMRRWHPGVGTGLSPAPDGLAEHAGWKFYLSHPDGIVTLDQDAFMHARAESVRYIHGLLTATASRPVFSGCFGLHEWAMVYRDSEHRHELPLRLGQDGTDKVVEQHSIRCTHFDAFRFFTPEAVGLNRLQPTRATQVDLDQPGCLHAAMDVHKWAQKLGPAVPGALALDCFALAGEIRLLDMQASPYDLASYGHPPVKIETPEGKAEYVARQRELARRAAGLRSRLIRVCEALLGPDAAAQNREAVAPFNQR</sequence>
<keyword evidence="2" id="KW-1185">Reference proteome</keyword>
<protein>
    <recommendedName>
        <fullName evidence="3">3-methyladenine DNA glycosylase</fullName>
    </recommendedName>
</protein>
<gene>
    <name evidence="1" type="ORF">SAMN04489716_7976</name>
</gene>
<name>A0A1H2D408_9ACTN</name>
<accession>A0A1H2D408</accession>
<dbReference type="AlphaFoldDB" id="A0A1H2D408"/>
<reference evidence="1 2" key="1">
    <citation type="submission" date="2016-10" db="EMBL/GenBank/DDBJ databases">
        <authorList>
            <person name="de Groot N.N."/>
        </authorList>
    </citation>
    <scope>NUCLEOTIDE SEQUENCE [LARGE SCALE GENOMIC DNA]</scope>
    <source>
        <strain evidence="1 2">DSM 43941</strain>
    </source>
</reference>
<evidence type="ECO:0000313" key="1">
    <source>
        <dbReference type="EMBL" id="SDT77483.1"/>
    </source>
</evidence>
<evidence type="ECO:0000313" key="2">
    <source>
        <dbReference type="Proteomes" id="UP000198688"/>
    </source>
</evidence>
<dbReference type="Proteomes" id="UP000198688">
    <property type="component" value="Chromosome I"/>
</dbReference>
<evidence type="ECO:0008006" key="3">
    <source>
        <dbReference type="Google" id="ProtNLM"/>
    </source>
</evidence>